<feature type="binding site" evidence="6">
    <location>
        <position position="163"/>
    </location>
    <ligand>
        <name>AMP</name>
        <dbReference type="ChEBI" id="CHEBI:456215"/>
    </ligand>
</feature>
<dbReference type="NCBIfam" id="NF011100">
    <property type="entry name" value="PRK14527.1"/>
    <property type="match status" value="1"/>
</dbReference>
<dbReference type="NCBIfam" id="TIGR01351">
    <property type="entry name" value="adk"/>
    <property type="match status" value="1"/>
</dbReference>
<dbReference type="PRINTS" id="PR00094">
    <property type="entry name" value="ADENYLTKNASE"/>
</dbReference>
<comment type="subunit">
    <text evidence="6 8">Monomer.</text>
</comment>
<comment type="function">
    <text evidence="6">Catalyzes the reversible transfer of the terminal phosphate group between ATP and AMP. Plays an important role in cellular energy homeostasis and in adenine nucleotide metabolism.</text>
</comment>
<feature type="binding site" evidence="6">
    <location>
        <position position="130"/>
    </location>
    <ligand>
        <name>ATP</name>
        <dbReference type="ChEBI" id="CHEBI:30616"/>
    </ligand>
</feature>
<evidence type="ECO:0000256" key="8">
    <source>
        <dbReference type="RuleBase" id="RU003331"/>
    </source>
</evidence>
<feature type="binding site" evidence="6">
    <location>
        <begin position="10"/>
        <end position="15"/>
    </location>
    <ligand>
        <name>ATP</name>
        <dbReference type="ChEBI" id="CHEBI:30616"/>
    </ligand>
</feature>
<keyword evidence="6 8" id="KW-0067">ATP-binding</keyword>
<evidence type="ECO:0000256" key="3">
    <source>
        <dbReference type="ARBA" id="ARBA00022741"/>
    </source>
</evidence>
<feature type="binding site" evidence="6">
    <location>
        <position position="36"/>
    </location>
    <ligand>
        <name>AMP</name>
        <dbReference type="ChEBI" id="CHEBI:456215"/>
    </ligand>
</feature>
<comment type="pathway">
    <text evidence="6">Purine metabolism; AMP biosynthesis via salvage pathway; AMP from ADP: step 1/1.</text>
</comment>
<organism evidence="10 11">
    <name type="scientific">Acetobacterium tundrae</name>
    <dbReference type="NCBI Taxonomy" id="132932"/>
    <lineage>
        <taxon>Bacteria</taxon>
        <taxon>Bacillati</taxon>
        <taxon>Bacillota</taxon>
        <taxon>Clostridia</taxon>
        <taxon>Eubacteriales</taxon>
        <taxon>Eubacteriaceae</taxon>
        <taxon>Acetobacterium</taxon>
    </lineage>
</organism>
<feature type="binding site" evidence="6">
    <location>
        <position position="174"/>
    </location>
    <ligand>
        <name>AMP</name>
        <dbReference type="ChEBI" id="CHEBI:456215"/>
    </ligand>
</feature>
<protein>
    <recommendedName>
        <fullName evidence="6 8">Adenylate kinase</fullName>
        <shortName evidence="6">AK</shortName>
        <ecNumber evidence="6 8">2.7.4.3</ecNumber>
    </recommendedName>
    <alternativeName>
        <fullName evidence="6">ATP-AMP transphosphorylase</fullName>
    </alternativeName>
    <alternativeName>
        <fullName evidence="6">ATP:AMP phosphotransferase</fullName>
    </alternativeName>
    <alternativeName>
        <fullName evidence="6">Adenylate monophosphate kinase</fullName>
    </alternativeName>
</protein>
<comment type="similarity">
    <text evidence="6 7">Belongs to the adenylate kinase family.</text>
</comment>
<reference evidence="10 11" key="1">
    <citation type="journal article" date="2020" name="mSystems">
        <title>Defining Genomic and Predicted Metabolic Features of the Acetobacterium Genus.</title>
        <authorList>
            <person name="Ross D.E."/>
            <person name="Marshall C.W."/>
            <person name="Gulliver D."/>
            <person name="May H.D."/>
            <person name="Norman R.S."/>
        </authorList>
    </citation>
    <scope>NUCLEOTIDE SEQUENCE [LARGE SCALE GENOMIC DNA]</scope>
    <source>
        <strain evidence="10 11">DSM 9173</strain>
    </source>
</reference>
<feature type="binding site" evidence="6">
    <location>
        <position position="95"/>
    </location>
    <ligand>
        <name>AMP</name>
        <dbReference type="ChEBI" id="CHEBI:456215"/>
    </ligand>
</feature>
<dbReference type="RefSeq" id="WP_148604568.1">
    <property type="nucleotide sequence ID" value="NZ_RXYB01000014.1"/>
</dbReference>
<evidence type="ECO:0000313" key="11">
    <source>
        <dbReference type="Proteomes" id="UP000653358"/>
    </source>
</evidence>
<keyword evidence="3 6" id="KW-0547">Nucleotide-binding</keyword>
<dbReference type="EMBL" id="WJBB01000026">
    <property type="protein sequence ID" value="MBC3798360.1"/>
    <property type="molecule type" value="Genomic_DNA"/>
</dbReference>
<evidence type="ECO:0000256" key="4">
    <source>
        <dbReference type="ARBA" id="ARBA00022777"/>
    </source>
</evidence>
<feature type="binding site" evidence="6">
    <location>
        <begin position="57"/>
        <end position="59"/>
    </location>
    <ligand>
        <name>AMP</name>
        <dbReference type="ChEBI" id="CHEBI:456215"/>
    </ligand>
</feature>
<comment type="domain">
    <text evidence="6">Consists of three domains, a large central CORE domain and two small peripheral domains, NMPbind and LID, which undergo movements during catalysis. The LID domain closes over the site of phosphoryl transfer upon ATP binding. Assembling and dissambling the active center during each catalytic cycle provides an effective means to prevent ATP hydrolysis. Some bacteria have evolved a zinc-coordinating structure that stabilizes the LID domain.</text>
</comment>
<dbReference type="InterPro" id="IPR007862">
    <property type="entry name" value="Adenylate_kinase_lid-dom"/>
</dbReference>
<keyword evidence="4 6" id="KW-0418">Kinase</keyword>
<feature type="binding site" evidence="6">
    <location>
        <position position="136"/>
    </location>
    <ligand>
        <name>Zn(2+)</name>
        <dbReference type="ChEBI" id="CHEBI:29105"/>
        <note>structural</note>
    </ligand>
</feature>
<evidence type="ECO:0000256" key="2">
    <source>
        <dbReference type="ARBA" id="ARBA00022727"/>
    </source>
</evidence>
<dbReference type="HAMAP" id="MF_00235">
    <property type="entry name" value="Adenylate_kinase_Adk"/>
    <property type="match status" value="1"/>
</dbReference>
<feature type="binding site" evidence="6">
    <location>
        <position position="156"/>
    </location>
    <ligand>
        <name>Zn(2+)</name>
        <dbReference type="ChEBI" id="CHEBI:29105"/>
        <note>structural</note>
    </ligand>
</feature>
<sequence length="221" mass="24797">MRIVLLGPPGAGKGTQAKLICETYNIPHISTGDLFRENMNNDTPLGKKAKDFMAKGLLVPDDLVVDMVEDRLTHDDVVSAGYGFLLDGFPRTVFQAEALDGISRKRDLELDFAINLEVPLDVLVERISGRRICPSCQATYHVIFNPPKVEGVCDLDGASLYQREDDKVETVKKRIQVYQEQTEPLIAFYKEKQKIVDINGLQNMNDVFEDIKRVLDGVNTI</sequence>
<dbReference type="PROSITE" id="PS00113">
    <property type="entry name" value="ADENYLATE_KINASE"/>
    <property type="match status" value="1"/>
</dbReference>
<dbReference type="Pfam" id="PF00406">
    <property type="entry name" value="ADK"/>
    <property type="match status" value="1"/>
</dbReference>
<gene>
    <name evidence="6" type="primary">adk</name>
    <name evidence="10" type="ORF">GH807_15105</name>
</gene>
<feature type="binding site" evidence="6">
    <location>
        <position position="31"/>
    </location>
    <ligand>
        <name>AMP</name>
        <dbReference type="ChEBI" id="CHEBI:456215"/>
    </ligand>
</feature>
<feature type="binding site" evidence="6">
    <location>
        <begin position="139"/>
        <end position="140"/>
    </location>
    <ligand>
        <name>ATP</name>
        <dbReference type="ChEBI" id="CHEBI:30616"/>
    </ligand>
</feature>
<evidence type="ECO:0000256" key="1">
    <source>
        <dbReference type="ARBA" id="ARBA00022679"/>
    </source>
</evidence>
<dbReference type="InterPro" id="IPR006259">
    <property type="entry name" value="Adenyl_kin_sub"/>
</dbReference>
<keyword evidence="6" id="KW-0963">Cytoplasm</keyword>
<evidence type="ECO:0000259" key="9">
    <source>
        <dbReference type="Pfam" id="PF05191"/>
    </source>
</evidence>
<name>A0ABR6WPD3_9FIRM</name>
<feature type="binding site" evidence="6">
    <location>
        <position position="202"/>
    </location>
    <ligand>
        <name>ATP</name>
        <dbReference type="ChEBI" id="CHEBI:30616"/>
    </ligand>
</feature>
<feature type="domain" description="Adenylate kinase active site lid" evidence="9">
    <location>
        <begin position="130"/>
        <end position="165"/>
    </location>
</feature>
<keyword evidence="2 6" id="KW-0545">Nucleotide biosynthesis</keyword>
<proteinExistence type="inferred from homology"/>
<dbReference type="NCBIfam" id="NF001380">
    <property type="entry name" value="PRK00279.1-2"/>
    <property type="match status" value="1"/>
</dbReference>
<dbReference type="InterPro" id="IPR033690">
    <property type="entry name" value="Adenylat_kinase_CS"/>
</dbReference>
<dbReference type="InterPro" id="IPR027417">
    <property type="entry name" value="P-loop_NTPase"/>
</dbReference>
<keyword evidence="5 6" id="KW-0862">Zinc</keyword>
<feature type="region of interest" description="NMP" evidence="6">
    <location>
        <begin position="30"/>
        <end position="59"/>
    </location>
</feature>
<dbReference type="PANTHER" id="PTHR23359">
    <property type="entry name" value="NUCLEOTIDE KINASE"/>
    <property type="match status" value="1"/>
</dbReference>
<evidence type="ECO:0000256" key="7">
    <source>
        <dbReference type="RuleBase" id="RU003330"/>
    </source>
</evidence>
<feature type="binding site" evidence="6">
    <location>
        <position position="133"/>
    </location>
    <ligand>
        <name>Zn(2+)</name>
        <dbReference type="ChEBI" id="CHEBI:29105"/>
        <note>structural</note>
    </ligand>
</feature>
<keyword evidence="1 6" id="KW-0808">Transferase</keyword>
<dbReference type="SUPFAM" id="SSF52540">
    <property type="entry name" value="P-loop containing nucleoside triphosphate hydrolases"/>
    <property type="match status" value="1"/>
</dbReference>
<evidence type="ECO:0000256" key="6">
    <source>
        <dbReference type="HAMAP-Rule" id="MF_00235"/>
    </source>
</evidence>
<dbReference type="CDD" id="cd01428">
    <property type="entry name" value="ADK"/>
    <property type="match status" value="1"/>
</dbReference>
<comment type="caution">
    <text evidence="10">The sequence shown here is derived from an EMBL/GenBank/DDBJ whole genome shotgun (WGS) entry which is preliminary data.</text>
</comment>
<dbReference type="Proteomes" id="UP000653358">
    <property type="component" value="Unassembled WGS sequence"/>
</dbReference>
<dbReference type="EC" id="2.7.4.3" evidence="6 8"/>
<accession>A0ABR6WPD3</accession>
<dbReference type="Gene3D" id="3.40.50.300">
    <property type="entry name" value="P-loop containing nucleotide triphosphate hydrolases"/>
    <property type="match status" value="1"/>
</dbReference>
<feature type="region of interest" description="LID" evidence="6">
    <location>
        <begin position="129"/>
        <end position="166"/>
    </location>
</feature>
<dbReference type="InterPro" id="IPR000850">
    <property type="entry name" value="Adenylat/UMP-CMP_kin"/>
</dbReference>
<feature type="binding site" evidence="6">
    <location>
        <begin position="88"/>
        <end position="91"/>
    </location>
    <ligand>
        <name>AMP</name>
        <dbReference type="ChEBI" id="CHEBI:456215"/>
    </ligand>
</feature>
<feature type="binding site" evidence="6">
    <location>
        <position position="153"/>
    </location>
    <ligand>
        <name>Zn(2+)</name>
        <dbReference type="ChEBI" id="CHEBI:29105"/>
        <note>structural</note>
    </ligand>
</feature>
<evidence type="ECO:0000256" key="5">
    <source>
        <dbReference type="ARBA" id="ARBA00022833"/>
    </source>
</evidence>
<keyword evidence="11" id="KW-1185">Reference proteome</keyword>
<comment type="subcellular location">
    <subcellularLocation>
        <location evidence="6 8">Cytoplasm</location>
    </subcellularLocation>
</comment>
<dbReference type="Pfam" id="PF05191">
    <property type="entry name" value="ADK_lid"/>
    <property type="match status" value="1"/>
</dbReference>
<keyword evidence="6" id="KW-0479">Metal-binding</keyword>
<comment type="catalytic activity">
    <reaction evidence="6 8">
        <text>AMP + ATP = 2 ADP</text>
        <dbReference type="Rhea" id="RHEA:12973"/>
        <dbReference type="ChEBI" id="CHEBI:30616"/>
        <dbReference type="ChEBI" id="CHEBI:456215"/>
        <dbReference type="ChEBI" id="CHEBI:456216"/>
        <dbReference type="EC" id="2.7.4.3"/>
    </reaction>
</comment>
<dbReference type="NCBIfam" id="NF001381">
    <property type="entry name" value="PRK00279.1-3"/>
    <property type="match status" value="1"/>
</dbReference>
<dbReference type="GO" id="GO:0004017">
    <property type="term" value="F:AMP kinase activity"/>
    <property type="evidence" value="ECO:0007669"/>
    <property type="project" value="UniProtKB-EC"/>
</dbReference>
<evidence type="ECO:0000313" key="10">
    <source>
        <dbReference type="EMBL" id="MBC3798360.1"/>
    </source>
</evidence>